<dbReference type="GO" id="GO:0008017">
    <property type="term" value="F:microtubule binding"/>
    <property type="evidence" value="ECO:0007669"/>
    <property type="project" value="TreeGrafter"/>
</dbReference>
<dbReference type="GO" id="GO:0005929">
    <property type="term" value="C:cilium"/>
    <property type="evidence" value="ECO:0007669"/>
    <property type="project" value="TreeGrafter"/>
</dbReference>
<accession>A0A087TG69</accession>
<dbReference type="GO" id="GO:0000226">
    <property type="term" value="P:microtubule cytoskeleton organization"/>
    <property type="evidence" value="ECO:0007669"/>
    <property type="project" value="TreeGrafter"/>
</dbReference>
<dbReference type="Gene3D" id="1.25.10.10">
    <property type="entry name" value="Leucine-rich Repeat Variant"/>
    <property type="match status" value="1"/>
</dbReference>
<feature type="region of interest" description="Disordered" evidence="2">
    <location>
        <begin position="189"/>
        <end position="220"/>
    </location>
</feature>
<reference evidence="3 4" key="1">
    <citation type="submission" date="2013-11" db="EMBL/GenBank/DDBJ databases">
        <title>Genome sequencing of Stegodyphus mimosarum.</title>
        <authorList>
            <person name="Bechsgaard J."/>
        </authorList>
    </citation>
    <scope>NUCLEOTIDE SEQUENCE [LARGE SCALE GENOMIC DNA]</scope>
</reference>
<evidence type="ECO:0000313" key="4">
    <source>
        <dbReference type="Proteomes" id="UP000054359"/>
    </source>
</evidence>
<feature type="non-terminal residue" evidence="3">
    <location>
        <position position="287"/>
    </location>
</feature>
<organism evidence="3 4">
    <name type="scientific">Stegodyphus mimosarum</name>
    <name type="common">African social velvet spider</name>
    <dbReference type="NCBI Taxonomy" id="407821"/>
    <lineage>
        <taxon>Eukaryota</taxon>
        <taxon>Metazoa</taxon>
        <taxon>Ecdysozoa</taxon>
        <taxon>Arthropoda</taxon>
        <taxon>Chelicerata</taxon>
        <taxon>Arachnida</taxon>
        <taxon>Araneae</taxon>
        <taxon>Araneomorphae</taxon>
        <taxon>Entelegynae</taxon>
        <taxon>Eresoidea</taxon>
        <taxon>Eresidae</taxon>
        <taxon>Stegodyphus</taxon>
    </lineage>
</organism>
<feature type="compositionally biased region" description="Low complexity" evidence="2">
    <location>
        <begin position="190"/>
        <end position="200"/>
    </location>
</feature>
<evidence type="ECO:0000256" key="1">
    <source>
        <dbReference type="PROSITE-ProRule" id="PRU00103"/>
    </source>
</evidence>
<evidence type="ECO:0000256" key="2">
    <source>
        <dbReference type="SAM" id="MobiDB-lite"/>
    </source>
</evidence>
<dbReference type="GO" id="GO:0005881">
    <property type="term" value="C:cytoplasmic microtubule"/>
    <property type="evidence" value="ECO:0007669"/>
    <property type="project" value="TreeGrafter"/>
</dbReference>
<feature type="repeat" description="HEAT" evidence="1">
    <location>
        <begin position="83"/>
        <end position="121"/>
    </location>
</feature>
<dbReference type="InterPro" id="IPR016024">
    <property type="entry name" value="ARM-type_fold"/>
</dbReference>
<dbReference type="InterPro" id="IPR011989">
    <property type="entry name" value="ARM-like"/>
</dbReference>
<dbReference type="AlphaFoldDB" id="A0A087TG69"/>
<dbReference type="OrthoDB" id="63891at2759"/>
<gene>
    <name evidence="3" type="ORF">X975_26223</name>
</gene>
<keyword evidence="4" id="KW-1185">Reference proteome</keyword>
<feature type="compositionally biased region" description="Polar residues" evidence="2">
    <location>
        <begin position="208"/>
        <end position="217"/>
    </location>
</feature>
<name>A0A087TG69_STEMI</name>
<evidence type="ECO:0000313" key="3">
    <source>
        <dbReference type="EMBL" id="KFM64108.1"/>
    </source>
</evidence>
<dbReference type="PROSITE" id="PS50077">
    <property type="entry name" value="HEAT_REPEAT"/>
    <property type="match status" value="1"/>
</dbReference>
<dbReference type="GO" id="GO:0031110">
    <property type="term" value="P:regulation of microtubule polymerization or depolymerization"/>
    <property type="evidence" value="ECO:0007669"/>
    <property type="project" value="UniProtKB-ARBA"/>
</dbReference>
<dbReference type="InterPro" id="IPR021133">
    <property type="entry name" value="HEAT_type_2"/>
</dbReference>
<protein>
    <submittedName>
        <fullName evidence="3">Protein FAM179B</fullName>
    </submittedName>
</protein>
<dbReference type="SUPFAM" id="SSF48371">
    <property type="entry name" value="ARM repeat"/>
    <property type="match status" value="1"/>
</dbReference>
<dbReference type="PANTHER" id="PTHR21567">
    <property type="entry name" value="CLASP"/>
    <property type="match status" value="1"/>
</dbReference>
<dbReference type="PANTHER" id="PTHR21567:SF87">
    <property type="entry name" value="CRESCERIN-LIKE PROTEIN CHE-12"/>
    <property type="match status" value="1"/>
</dbReference>
<dbReference type="EMBL" id="KK115071">
    <property type="protein sequence ID" value="KFM64108.1"/>
    <property type="molecule type" value="Genomic_DNA"/>
</dbReference>
<dbReference type="GO" id="GO:1902903">
    <property type="term" value="P:regulation of supramolecular fiber organization"/>
    <property type="evidence" value="ECO:0007669"/>
    <property type="project" value="UniProtKB-ARBA"/>
</dbReference>
<proteinExistence type="predicted"/>
<dbReference type="Proteomes" id="UP000054359">
    <property type="component" value="Unassembled WGS sequence"/>
</dbReference>
<sequence>MRRFLKTFVTSVLKRLGDSKLVVREHAIRVIHKLMHYIRPTEVLGNLLQFKDSRNPRLREEIVNRVTAAVLTFPSYNFEFLPLCEAVAPLLADIKRRVRLSALECFAALAQAMGPTRLVPLVTAVDAVEINCDADGLLAAVQARLARRILPRCNEDGAVTYAITLPSSAGTQNRNTSAWGPDIDWIMAASGSSSSSTPPSRSKEISDIDQNGQSSIGKLTDMNKLKSQDGIFLSKRDNSWLNTPGDILPQTINNQVIGNGTCYEQSQKLNEDTREDKVKQVIGVNSE</sequence>